<dbReference type="Gene3D" id="1.10.1660.10">
    <property type="match status" value="1"/>
</dbReference>
<feature type="transmembrane region" description="Helical" evidence="2">
    <location>
        <begin position="169"/>
        <end position="188"/>
    </location>
</feature>
<dbReference type="AlphaFoldDB" id="A0A810PVX8"/>
<dbReference type="Proteomes" id="UP000681343">
    <property type="component" value="Plasmid pMM35_01"/>
</dbReference>
<keyword evidence="2" id="KW-1133">Transmembrane helix</keyword>
<keyword evidence="5" id="KW-1185">Reference proteome</keyword>
<dbReference type="RefSeq" id="WP_178872967.1">
    <property type="nucleotide sequence ID" value="NZ_AP023416.1"/>
</dbReference>
<protein>
    <submittedName>
        <fullName evidence="4">MerR family transcriptional regulator</fullName>
    </submittedName>
</protein>
<dbReference type="PROSITE" id="PS50937">
    <property type="entry name" value="HTH_MERR_2"/>
    <property type="match status" value="1"/>
</dbReference>
<dbReference type="GO" id="GO:0003677">
    <property type="term" value="F:DNA binding"/>
    <property type="evidence" value="ECO:0007669"/>
    <property type="project" value="UniProtKB-KW"/>
</dbReference>
<keyword evidence="1" id="KW-0238">DNA-binding</keyword>
<sequence length="244" mass="27927">MSKYTTGEIAKLCGVSVRTVQYYDSRNILIPSELSEGGRRLYSEQDLKRMKIICFLRDAGISINSIGELLSEDNPGSVISVLLEQQEQLLQEEVSERKAKLEMIDGIRRELKSMENFSVESIGDIAYAMGNKKKMNQLHAILLISGIPIGIIQWTSIIMWIATGIWWPIIVWALLAIPYGIWVSNFYFKRVAYICPRCHEVFKPNFKEAFWARHTPTLRKLTCTCCGYHGFCVETYGKEEKKNG</sequence>
<evidence type="ECO:0000256" key="1">
    <source>
        <dbReference type="ARBA" id="ARBA00023125"/>
    </source>
</evidence>
<evidence type="ECO:0000259" key="3">
    <source>
        <dbReference type="PROSITE" id="PS50937"/>
    </source>
</evidence>
<dbReference type="InterPro" id="IPR009061">
    <property type="entry name" value="DNA-bd_dom_put_sf"/>
</dbReference>
<dbReference type="PANTHER" id="PTHR30204:SF96">
    <property type="entry name" value="CHROMOSOME-ANCHORING PROTEIN RACA"/>
    <property type="match status" value="1"/>
</dbReference>
<dbReference type="InterPro" id="IPR047057">
    <property type="entry name" value="MerR_fam"/>
</dbReference>
<dbReference type="InterPro" id="IPR000551">
    <property type="entry name" value="MerR-type_HTH_dom"/>
</dbReference>
<feature type="transmembrane region" description="Helical" evidence="2">
    <location>
        <begin position="140"/>
        <end position="163"/>
    </location>
</feature>
<dbReference type="SMART" id="SM00422">
    <property type="entry name" value="HTH_MERR"/>
    <property type="match status" value="1"/>
</dbReference>
<evidence type="ECO:0000256" key="2">
    <source>
        <dbReference type="SAM" id="Phobius"/>
    </source>
</evidence>
<proteinExistence type="predicted"/>
<feature type="domain" description="HTH merR-type" evidence="3">
    <location>
        <begin position="3"/>
        <end position="72"/>
    </location>
</feature>
<dbReference type="KEGG" id="vfa:MM35RIKEN_20260"/>
<name>A0A810PVX8_9FIRM</name>
<keyword evidence="4" id="KW-0614">Plasmid</keyword>
<keyword evidence="2" id="KW-0472">Membrane</keyword>
<evidence type="ECO:0000313" key="4">
    <source>
        <dbReference type="EMBL" id="BCK79834.1"/>
    </source>
</evidence>
<geneLocation type="plasmid" evidence="4 5">
    <name>pMM35_01</name>
</geneLocation>
<keyword evidence="2" id="KW-0812">Transmembrane</keyword>
<dbReference type="GO" id="GO:0003700">
    <property type="term" value="F:DNA-binding transcription factor activity"/>
    <property type="evidence" value="ECO:0007669"/>
    <property type="project" value="InterPro"/>
</dbReference>
<dbReference type="Pfam" id="PF13411">
    <property type="entry name" value="MerR_1"/>
    <property type="match status" value="1"/>
</dbReference>
<dbReference type="EMBL" id="AP023416">
    <property type="protein sequence ID" value="BCK79834.1"/>
    <property type="molecule type" value="Genomic_DNA"/>
</dbReference>
<accession>A0A810PVX8</accession>
<evidence type="ECO:0000313" key="5">
    <source>
        <dbReference type="Proteomes" id="UP000681343"/>
    </source>
</evidence>
<dbReference type="SUPFAM" id="SSF46955">
    <property type="entry name" value="Putative DNA-binding domain"/>
    <property type="match status" value="1"/>
</dbReference>
<dbReference type="PANTHER" id="PTHR30204">
    <property type="entry name" value="REDOX-CYCLING DRUG-SENSING TRANSCRIPTIONAL ACTIVATOR SOXR"/>
    <property type="match status" value="1"/>
</dbReference>
<reference evidence="4" key="1">
    <citation type="submission" date="2020-09" db="EMBL/GenBank/DDBJ databases">
        <title>New species isolated from human feces.</title>
        <authorList>
            <person name="Kitahara M."/>
            <person name="Shigeno Y."/>
            <person name="Shime M."/>
            <person name="Matsumoto Y."/>
            <person name="Nakamura S."/>
            <person name="Motooka D."/>
            <person name="Fukuoka S."/>
            <person name="Nishikawa H."/>
            <person name="Benno Y."/>
        </authorList>
    </citation>
    <scope>NUCLEOTIDE SEQUENCE</scope>
    <source>
        <strain evidence="4">MM35</strain>
        <plasmid evidence="4">pMM35_01</plasmid>
    </source>
</reference>
<gene>
    <name evidence="4" type="ORF">MM35RIKEN_20260</name>
</gene>
<dbReference type="PRINTS" id="PR00040">
    <property type="entry name" value="HTHMERR"/>
</dbReference>
<dbReference type="CDD" id="cd01106">
    <property type="entry name" value="HTH_TipAL-Mta"/>
    <property type="match status" value="1"/>
</dbReference>
<organism evidence="4 5">
    <name type="scientific">Vescimonas fastidiosa</name>
    <dbReference type="NCBI Taxonomy" id="2714353"/>
    <lineage>
        <taxon>Bacteria</taxon>
        <taxon>Bacillati</taxon>
        <taxon>Bacillota</taxon>
        <taxon>Clostridia</taxon>
        <taxon>Eubacteriales</taxon>
        <taxon>Oscillospiraceae</taxon>
        <taxon>Vescimonas</taxon>
    </lineage>
</organism>